<gene>
    <name evidence="8" type="ORF">BS47DRAFT_1402350</name>
</gene>
<dbReference type="PANTHER" id="PTHR13367">
    <property type="entry name" value="UBIQUITIN THIOESTERASE"/>
    <property type="match status" value="1"/>
</dbReference>
<sequence>MVADDVMDGRLPCCPQLRLFHGDFRRAATDFITQLHPLAIDVSLLRKSCDENLWKSVLLLRGLLAHGILNYVLRERRWRVDYGLDPIRSLLAVPYRAKDVPAVRAEFGHPDVCIALTALSYYYGGLSESQLDTCFNLLAELDNPDEEYKKWIRNNDQVPDSLRDRKGINVQDASQRHDYLQPAFLNNRAVINFFLSSVVFPKEGKEFRHKLATSGWDIAERKDHVTTGFSGTNDNRYLLPTSMSQLDDPKQQSTNARVLAYVLRPENDFYQTSTSTEGLLKLIMSDPDIHVLLDVGAQMLDVSNSALAEGWLSSRPRSSAAIYFGDDDNLVVRTRDGNIEPFISSPFSKRLHESEP</sequence>
<dbReference type="InterPro" id="IPR051346">
    <property type="entry name" value="OTU_Deubiquitinase"/>
</dbReference>
<evidence type="ECO:0000313" key="9">
    <source>
        <dbReference type="Proteomes" id="UP000886523"/>
    </source>
</evidence>
<dbReference type="OrthoDB" id="3182339at2759"/>
<dbReference type="Proteomes" id="UP000886523">
    <property type="component" value="Unassembled WGS sequence"/>
</dbReference>
<evidence type="ECO:0000313" key="8">
    <source>
        <dbReference type="EMBL" id="KAF9503487.1"/>
    </source>
</evidence>
<proteinExistence type="predicted"/>
<keyword evidence="4" id="KW-0833">Ubl conjugation pathway</keyword>
<evidence type="ECO:0000256" key="4">
    <source>
        <dbReference type="ARBA" id="ARBA00022786"/>
    </source>
</evidence>
<keyword evidence="5" id="KW-0378">Hydrolase</keyword>
<evidence type="ECO:0000256" key="2">
    <source>
        <dbReference type="ARBA" id="ARBA00012759"/>
    </source>
</evidence>
<protein>
    <recommendedName>
        <fullName evidence="2">ubiquitinyl hydrolase 1</fullName>
        <ecNumber evidence="2">3.4.19.12</ecNumber>
    </recommendedName>
</protein>
<dbReference type="AlphaFoldDB" id="A0A9P6ACQ2"/>
<dbReference type="PANTHER" id="PTHR13367:SF33">
    <property type="entry name" value="P-LOOP CONTAINING NUCLEOSIDE TRIPHOSPHATE HYDROLASE PROTEIN"/>
    <property type="match status" value="1"/>
</dbReference>
<organism evidence="8 9">
    <name type="scientific">Hydnum rufescens UP504</name>
    <dbReference type="NCBI Taxonomy" id="1448309"/>
    <lineage>
        <taxon>Eukaryota</taxon>
        <taxon>Fungi</taxon>
        <taxon>Dikarya</taxon>
        <taxon>Basidiomycota</taxon>
        <taxon>Agaricomycotina</taxon>
        <taxon>Agaricomycetes</taxon>
        <taxon>Cantharellales</taxon>
        <taxon>Hydnaceae</taxon>
        <taxon>Hydnum</taxon>
    </lineage>
</organism>
<feature type="non-terminal residue" evidence="8">
    <location>
        <position position="356"/>
    </location>
</feature>
<dbReference type="Pfam" id="PF12359">
    <property type="entry name" value="DUF3645"/>
    <property type="match status" value="1"/>
</dbReference>
<evidence type="ECO:0000256" key="3">
    <source>
        <dbReference type="ARBA" id="ARBA00022670"/>
    </source>
</evidence>
<comment type="catalytic activity">
    <reaction evidence="1">
        <text>Thiol-dependent hydrolysis of ester, thioester, amide, peptide and isopeptide bonds formed by the C-terminal Gly of ubiquitin (a 76-residue protein attached to proteins as an intracellular targeting signal).</text>
        <dbReference type="EC" id="3.4.19.12"/>
    </reaction>
</comment>
<accession>A0A9P6ACQ2</accession>
<dbReference type="GO" id="GO:0004843">
    <property type="term" value="F:cysteine-type deubiquitinase activity"/>
    <property type="evidence" value="ECO:0007669"/>
    <property type="project" value="UniProtKB-EC"/>
</dbReference>
<reference evidence="8" key="1">
    <citation type="journal article" date="2020" name="Nat. Commun.">
        <title>Large-scale genome sequencing of mycorrhizal fungi provides insights into the early evolution of symbiotic traits.</title>
        <authorList>
            <person name="Miyauchi S."/>
            <person name="Kiss E."/>
            <person name="Kuo A."/>
            <person name="Drula E."/>
            <person name="Kohler A."/>
            <person name="Sanchez-Garcia M."/>
            <person name="Morin E."/>
            <person name="Andreopoulos B."/>
            <person name="Barry K.W."/>
            <person name="Bonito G."/>
            <person name="Buee M."/>
            <person name="Carver A."/>
            <person name="Chen C."/>
            <person name="Cichocki N."/>
            <person name="Clum A."/>
            <person name="Culley D."/>
            <person name="Crous P.W."/>
            <person name="Fauchery L."/>
            <person name="Girlanda M."/>
            <person name="Hayes R.D."/>
            <person name="Keri Z."/>
            <person name="LaButti K."/>
            <person name="Lipzen A."/>
            <person name="Lombard V."/>
            <person name="Magnuson J."/>
            <person name="Maillard F."/>
            <person name="Murat C."/>
            <person name="Nolan M."/>
            <person name="Ohm R.A."/>
            <person name="Pangilinan J."/>
            <person name="Pereira M.F."/>
            <person name="Perotto S."/>
            <person name="Peter M."/>
            <person name="Pfister S."/>
            <person name="Riley R."/>
            <person name="Sitrit Y."/>
            <person name="Stielow J.B."/>
            <person name="Szollosi G."/>
            <person name="Zifcakova L."/>
            <person name="Stursova M."/>
            <person name="Spatafora J.W."/>
            <person name="Tedersoo L."/>
            <person name="Vaario L.M."/>
            <person name="Yamada A."/>
            <person name="Yan M."/>
            <person name="Wang P."/>
            <person name="Xu J."/>
            <person name="Bruns T."/>
            <person name="Baldrian P."/>
            <person name="Vilgalys R."/>
            <person name="Dunand C."/>
            <person name="Henrissat B."/>
            <person name="Grigoriev I.V."/>
            <person name="Hibbett D."/>
            <person name="Nagy L.G."/>
            <person name="Martin F.M."/>
        </authorList>
    </citation>
    <scope>NUCLEOTIDE SEQUENCE</scope>
    <source>
        <strain evidence="8">UP504</strain>
    </source>
</reference>
<feature type="domain" description="DUF3645" evidence="7">
    <location>
        <begin position="85"/>
        <end position="117"/>
    </location>
</feature>
<keyword evidence="6" id="KW-0788">Thiol protease</keyword>
<evidence type="ECO:0000256" key="1">
    <source>
        <dbReference type="ARBA" id="ARBA00000707"/>
    </source>
</evidence>
<name>A0A9P6ACQ2_9AGAM</name>
<keyword evidence="3" id="KW-0645">Protease</keyword>
<evidence type="ECO:0000259" key="7">
    <source>
        <dbReference type="Pfam" id="PF12359"/>
    </source>
</evidence>
<evidence type="ECO:0000256" key="5">
    <source>
        <dbReference type="ARBA" id="ARBA00022801"/>
    </source>
</evidence>
<dbReference type="EMBL" id="MU129347">
    <property type="protein sequence ID" value="KAF9503487.1"/>
    <property type="molecule type" value="Genomic_DNA"/>
</dbReference>
<dbReference type="InterPro" id="IPR022105">
    <property type="entry name" value="DUF3645"/>
</dbReference>
<dbReference type="GO" id="GO:0006508">
    <property type="term" value="P:proteolysis"/>
    <property type="evidence" value="ECO:0007669"/>
    <property type="project" value="UniProtKB-KW"/>
</dbReference>
<evidence type="ECO:0000256" key="6">
    <source>
        <dbReference type="ARBA" id="ARBA00022807"/>
    </source>
</evidence>
<dbReference type="EC" id="3.4.19.12" evidence="2"/>
<keyword evidence="9" id="KW-1185">Reference proteome</keyword>
<comment type="caution">
    <text evidence="8">The sequence shown here is derived from an EMBL/GenBank/DDBJ whole genome shotgun (WGS) entry which is preliminary data.</text>
</comment>